<dbReference type="InterPro" id="IPR052636">
    <property type="entry name" value="UDP-D-xylose:L-fucose_XylT"/>
</dbReference>
<dbReference type="PANTHER" id="PTHR47032:SF1">
    <property type="entry name" value="UDP-D-XYLOSE:L-FUCOSE ALPHA-1,3-D-XYLOSYLTRANSFERASE-RELATED"/>
    <property type="match status" value="1"/>
</dbReference>
<feature type="chain" id="PRO_5042021885" description="Nucleotide-diphospho-sugar transferase domain-containing protein" evidence="1">
    <location>
        <begin position="17"/>
        <end position="343"/>
    </location>
</feature>
<accession>A0AAD7XQJ7</accession>
<evidence type="ECO:0000313" key="3">
    <source>
        <dbReference type="EMBL" id="KAJ8614030.1"/>
    </source>
</evidence>
<keyword evidence="4" id="KW-1185">Reference proteome</keyword>
<gene>
    <name evidence="3" type="ORF">CTAYLR_009616</name>
</gene>
<organism evidence="3 4">
    <name type="scientific">Chrysophaeum taylorii</name>
    <dbReference type="NCBI Taxonomy" id="2483200"/>
    <lineage>
        <taxon>Eukaryota</taxon>
        <taxon>Sar</taxon>
        <taxon>Stramenopiles</taxon>
        <taxon>Ochrophyta</taxon>
        <taxon>Pelagophyceae</taxon>
        <taxon>Pelagomonadales</taxon>
        <taxon>Pelagomonadaceae</taxon>
        <taxon>Chrysophaeum</taxon>
    </lineage>
</organism>
<comment type="caution">
    <text evidence="3">The sequence shown here is derived from an EMBL/GenBank/DDBJ whole genome shotgun (WGS) entry which is preliminary data.</text>
</comment>
<evidence type="ECO:0000313" key="4">
    <source>
        <dbReference type="Proteomes" id="UP001230188"/>
    </source>
</evidence>
<evidence type="ECO:0000256" key="1">
    <source>
        <dbReference type="SAM" id="SignalP"/>
    </source>
</evidence>
<dbReference type="InterPro" id="IPR005069">
    <property type="entry name" value="Nucl-diP-sugar_transferase"/>
</dbReference>
<sequence length="343" mass="38237">MRIVLIAAVVVPAAMAWRPVRRLNHGPTYDVEELAVAASRAQNASSDGSIVVLTASRDYTPVLVNWLIFAERLGVRNWIVVCFDRAIRSFLEKRGVVTCVGCYMEPARPRETQKAKRERHRRIWTLRVQMLSDLVSRGISVTLSDLDAIWHRDATPKLAAADVVASRGSFPPWASDLWGAAACMGLVRFNSNQRTRLFVQEHLLPTAADLGDDQIALNAALKNVQIRWKNSNQPAFRNLTYVGSATTDYGETATGLTIALLPHTEFVRRCDLEKIKPDPASALVVQHCYTPKTVASKRTSLLSLGSWYLGDHWDIIPPDHNLQPPAMFSAWLNAVARPSPPRR</sequence>
<dbReference type="Proteomes" id="UP001230188">
    <property type="component" value="Unassembled WGS sequence"/>
</dbReference>
<keyword evidence="1" id="KW-0732">Signal</keyword>
<feature type="domain" description="Nucleotide-diphospho-sugar transferase" evidence="2">
    <location>
        <begin position="75"/>
        <end position="277"/>
    </location>
</feature>
<dbReference type="AlphaFoldDB" id="A0AAD7XQJ7"/>
<dbReference type="Pfam" id="PF03407">
    <property type="entry name" value="Nucleotid_trans"/>
    <property type="match status" value="1"/>
</dbReference>
<proteinExistence type="predicted"/>
<dbReference type="GO" id="GO:0005794">
    <property type="term" value="C:Golgi apparatus"/>
    <property type="evidence" value="ECO:0007669"/>
    <property type="project" value="TreeGrafter"/>
</dbReference>
<protein>
    <recommendedName>
        <fullName evidence="2">Nucleotide-diphospho-sugar transferase domain-containing protein</fullName>
    </recommendedName>
</protein>
<name>A0AAD7XQJ7_9STRA</name>
<feature type="signal peptide" evidence="1">
    <location>
        <begin position="1"/>
        <end position="16"/>
    </location>
</feature>
<reference evidence="3" key="1">
    <citation type="submission" date="2023-01" db="EMBL/GenBank/DDBJ databases">
        <title>Metagenome sequencing of chrysophaentin producing Chrysophaeum taylorii.</title>
        <authorList>
            <person name="Davison J."/>
            <person name="Bewley C."/>
        </authorList>
    </citation>
    <scope>NUCLEOTIDE SEQUENCE</scope>
    <source>
        <strain evidence="3">NIES-1699</strain>
    </source>
</reference>
<dbReference type="PANTHER" id="PTHR47032">
    <property type="entry name" value="UDP-D-XYLOSE:L-FUCOSE ALPHA-1,3-D-XYLOSYLTRANSFERASE-RELATED"/>
    <property type="match status" value="1"/>
</dbReference>
<evidence type="ECO:0000259" key="2">
    <source>
        <dbReference type="Pfam" id="PF03407"/>
    </source>
</evidence>
<dbReference type="EMBL" id="JAQMWT010000013">
    <property type="protein sequence ID" value="KAJ8614030.1"/>
    <property type="molecule type" value="Genomic_DNA"/>
</dbReference>
<dbReference type="GO" id="GO:0016757">
    <property type="term" value="F:glycosyltransferase activity"/>
    <property type="evidence" value="ECO:0007669"/>
    <property type="project" value="TreeGrafter"/>
</dbReference>